<dbReference type="HOGENOM" id="CLU_568651_0_0_1"/>
<sequence>MGQIEEADIDLVISLCIREIHWAKQPGFPSHEYLIIKLVDARRVIHDTILRVERDTDSWASLLSLGSRTKCLDTITISSSEASLRGEDTILASIYFKSYAVDVWYLVRILGSITAEADTYNIYTFNCWWFASRIWTNLAKCAHPDSLYFQLQDGIHENQALLDLIRSRHHCNAVEFARVLNLLHLAFLGRLHRSPAVRGELAKLEQSTAKVDESFQKYRQNLLELELEQRQERERRRSLSRIEPGPGWGADQENEGRRLLNSAREQQMLQEQSQEEERLRDWDQFKPLRDVREGILHISLIQSFDADHRSPTREEVAREDLASLEVQLARHLISVERQGAAALVMWACLTEMSKHLPSGTTDGPTDEKLRWLRDRLANQEMKVWGLQNKVQLRILNEERKSLPWDCTSEDFPRWTVLSHYLALLARQREARSLLIQGQLKLRTSDIGGVSLMIVQSEERIALVERQLEERLDFLEPHGYL</sequence>
<protein>
    <submittedName>
        <fullName evidence="2">Uncharacterized protein</fullName>
    </submittedName>
</protein>
<proteinExistence type="predicted"/>
<dbReference type="AlphaFoldDB" id="A0A067PY57"/>
<organism evidence="2 3">
    <name type="scientific">Jaapia argillacea MUCL 33604</name>
    <dbReference type="NCBI Taxonomy" id="933084"/>
    <lineage>
        <taxon>Eukaryota</taxon>
        <taxon>Fungi</taxon>
        <taxon>Dikarya</taxon>
        <taxon>Basidiomycota</taxon>
        <taxon>Agaricomycotina</taxon>
        <taxon>Agaricomycetes</taxon>
        <taxon>Agaricomycetidae</taxon>
        <taxon>Jaapiales</taxon>
        <taxon>Jaapiaceae</taxon>
        <taxon>Jaapia</taxon>
    </lineage>
</organism>
<name>A0A067PY57_9AGAM</name>
<gene>
    <name evidence="2" type="ORF">JAAARDRAFT_194882</name>
</gene>
<accession>A0A067PY57</accession>
<keyword evidence="3" id="KW-1185">Reference proteome</keyword>
<dbReference type="InParanoid" id="A0A067PY57"/>
<evidence type="ECO:0000313" key="3">
    <source>
        <dbReference type="Proteomes" id="UP000027265"/>
    </source>
</evidence>
<evidence type="ECO:0000256" key="1">
    <source>
        <dbReference type="SAM" id="MobiDB-lite"/>
    </source>
</evidence>
<dbReference type="Proteomes" id="UP000027265">
    <property type="component" value="Unassembled WGS sequence"/>
</dbReference>
<dbReference type="EMBL" id="KL197722">
    <property type="protein sequence ID" value="KDQ56212.1"/>
    <property type="molecule type" value="Genomic_DNA"/>
</dbReference>
<feature type="region of interest" description="Disordered" evidence="1">
    <location>
        <begin position="234"/>
        <end position="254"/>
    </location>
</feature>
<evidence type="ECO:0000313" key="2">
    <source>
        <dbReference type="EMBL" id="KDQ56212.1"/>
    </source>
</evidence>
<reference evidence="3" key="1">
    <citation type="journal article" date="2014" name="Proc. Natl. Acad. Sci. U.S.A.">
        <title>Extensive sampling of basidiomycete genomes demonstrates inadequacy of the white-rot/brown-rot paradigm for wood decay fungi.</title>
        <authorList>
            <person name="Riley R."/>
            <person name="Salamov A.A."/>
            <person name="Brown D.W."/>
            <person name="Nagy L.G."/>
            <person name="Floudas D."/>
            <person name="Held B.W."/>
            <person name="Levasseur A."/>
            <person name="Lombard V."/>
            <person name="Morin E."/>
            <person name="Otillar R."/>
            <person name="Lindquist E.A."/>
            <person name="Sun H."/>
            <person name="LaButti K.M."/>
            <person name="Schmutz J."/>
            <person name="Jabbour D."/>
            <person name="Luo H."/>
            <person name="Baker S.E."/>
            <person name="Pisabarro A.G."/>
            <person name="Walton J.D."/>
            <person name="Blanchette R.A."/>
            <person name="Henrissat B."/>
            <person name="Martin F."/>
            <person name="Cullen D."/>
            <person name="Hibbett D.S."/>
            <person name="Grigoriev I.V."/>
        </authorList>
    </citation>
    <scope>NUCLEOTIDE SEQUENCE [LARGE SCALE GENOMIC DNA]</scope>
    <source>
        <strain evidence="3">MUCL 33604</strain>
    </source>
</reference>